<feature type="signal peptide" evidence="8">
    <location>
        <begin position="1"/>
        <end position="17"/>
    </location>
</feature>
<dbReference type="HOGENOM" id="CLU_1129987_0_0_1"/>
<dbReference type="EMBL" id="AMQN01021650">
    <property type="status" value="NOT_ANNOTATED_CDS"/>
    <property type="molecule type" value="Genomic_DNA"/>
</dbReference>
<organism evidence="9">
    <name type="scientific">Capitella teleta</name>
    <name type="common">Polychaete worm</name>
    <dbReference type="NCBI Taxonomy" id="283909"/>
    <lineage>
        <taxon>Eukaryota</taxon>
        <taxon>Metazoa</taxon>
        <taxon>Spiralia</taxon>
        <taxon>Lophotrochozoa</taxon>
        <taxon>Annelida</taxon>
        <taxon>Polychaeta</taxon>
        <taxon>Sedentaria</taxon>
        <taxon>Scolecida</taxon>
        <taxon>Capitellidae</taxon>
        <taxon>Capitella</taxon>
    </lineage>
</organism>
<comment type="similarity">
    <text evidence="2 7">Belongs to the ferroportin (FP) (TC 2.A.100) family. SLC40A subfamily.</text>
</comment>
<comment type="caution">
    <text evidence="7">Lacks conserved residue(s) required for the propagation of feature annotation.</text>
</comment>
<dbReference type="OrthoDB" id="648861at2759"/>
<evidence type="ECO:0000256" key="4">
    <source>
        <dbReference type="ARBA" id="ARBA00022692"/>
    </source>
</evidence>
<dbReference type="EMBL" id="KB298930">
    <property type="protein sequence ID" value="ELU08589.1"/>
    <property type="molecule type" value="Genomic_DNA"/>
</dbReference>
<dbReference type="PANTHER" id="PTHR11660:SF57">
    <property type="entry name" value="SOLUTE CARRIER FAMILY 40 MEMBER"/>
    <property type="match status" value="1"/>
</dbReference>
<dbReference type="GO" id="GO:0005381">
    <property type="term" value="F:iron ion transmembrane transporter activity"/>
    <property type="evidence" value="ECO:0007669"/>
    <property type="project" value="UniProtKB-UniRule"/>
</dbReference>
<evidence type="ECO:0000256" key="7">
    <source>
        <dbReference type="RuleBase" id="RU365065"/>
    </source>
</evidence>
<dbReference type="EMBL" id="AMQN01021649">
    <property type="status" value="NOT_ANNOTATED_CDS"/>
    <property type="molecule type" value="Genomic_DNA"/>
</dbReference>
<dbReference type="EnsemblMetazoa" id="CapteT197742">
    <property type="protein sequence ID" value="CapteP197742"/>
    <property type="gene ID" value="CapteG197742"/>
</dbReference>
<dbReference type="InterPro" id="IPR036259">
    <property type="entry name" value="MFS_trans_sf"/>
</dbReference>
<comment type="subcellular location">
    <subcellularLocation>
        <location evidence="1 7">Membrane</location>
        <topology evidence="1 7">Multi-pass membrane protein</topology>
    </subcellularLocation>
</comment>
<comment type="function">
    <text evidence="7">May be involved in iron transport and iron homeostasis.</text>
</comment>
<evidence type="ECO:0000256" key="1">
    <source>
        <dbReference type="ARBA" id="ARBA00004141"/>
    </source>
</evidence>
<dbReference type="AlphaFoldDB" id="R7UQ16"/>
<reference evidence="10" key="3">
    <citation type="submission" date="2015-06" db="UniProtKB">
        <authorList>
            <consortium name="EnsemblMetazoa"/>
        </authorList>
    </citation>
    <scope>IDENTIFICATION</scope>
</reference>
<dbReference type="Proteomes" id="UP000014760">
    <property type="component" value="Unassembled WGS sequence"/>
</dbReference>
<evidence type="ECO:0000313" key="9">
    <source>
        <dbReference type="EMBL" id="ELU08589.1"/>
    </source>
</evidence>
<proteinExistence type="inferred from homology"/>
<evidence type="ECO:0000313" key="10">
    <source>
        <dbReference type="EnsemblMetazoa" id="CapteP197742"/>
    </source>
</evidence>
<keyword evidence="5 7" id="KW-1133">Transmembrane helix</keyword>
<keyword evidence="6 7" id="KW-0472">Membrane</keyword>
<dbReference type="PANTHER" id="PTHR11660">
    <property type="entry name" value="SOLUTE CARRIER FAMILY 40 MEMBER"/>
    <property type="match status" value="1"/>
</dbReference>
<reference evidence="11" key="1">
    <citation type="submission" date="2012-12" db="EMBL/GenBank/DDBJ databases">
        <authorList>
            <person name="Hellsten U."/>
            <person name="Grimwood J."/>
            <person name="Chapman J.A."/>
            <person name="Shapiro H."/>
            <person name="Aerts A."/>
            <person name="Otillar R.P."/>
            <person name="Terry A.Y."/>
            <person name="Boore J.L."/>
            <person name="Simakov O."/>
            <person name="Marletaz F."/>
            <person name="Cho S.-J."/>
            <person name="Edsinger-Gonzales E."/>
            <person name="Havlak P."/>
            <person name="Kuo D.-H."/>
            <person name="Larsson T."/>
            <person name="Lv J."/>
            <person name="Arendt D."/>
            <person name="Savage R."/>
            <person name="Osoegawa K."/>
            <person name="de Jong P."/>
            <person name="Lindberg D.R."/>
            <person name="Seaver E.C."/>
            <person name="Weisblat D.A."/>
            <person name="Putnam N.H."/>
            <person name="Grigoriev I.V."/>
            <person name="Rokhsar D.S."/>
        </authorList>
    </citation>
    <scope>NUCLEOTIDE SEQUENCE</scope>
    <source>
        <strain evidence="11">I ESC-2004</strain>
    </source>
</reference>
<evidence type="ECO:0000256" key="2">
    <source>
        <dbReference type="ARBA" id="ARBA00006279"/>
    </source>
</evidence>
<reference evidence="9 11" key="2">
    <citation type="journal article" date="2013" name="Nature">
        <title>Insights into bilaterian evolution from three spiralian genomes.</title>
        <authorList>
            <person name="Simakov O."/>
            <person name="Marletaz F."/>
            <person name="Cho S.J."/>
            <person name="Edsinger-Gonzales E."/>
            <person name="Havlak P."/>
            <person name="Hellsten U."/>
            <person name="Kuo D.H."/>
            <person name="Larsson T."/>
            <person name="Lv J."/>
            <person name="Arendt D."/>
            <person name="Savage R."/>
            <person name="Osoegawa K."/>
            <person name="de Jong P."/>
            <person name="Grimwood J."/>
            <person name="Chapman J.A."/>
            <person name="Shapiro H."/>
            <person name="Aerts A."/>
            <person name="Otillar R.P."/>
            <person name="Terry A.Y."/>
            <person name="Boore J.L."/>
            <person name="Grigoriev I.V."/>
            <person name="Lindberg D.R."/>
            <person name="Seaver E.C."/>
            <person name="Weisblat D.A."/>
            <person name="Putnam N.H."/>
            <person name="Rokhsar D.S."/>
        </authorList>
    </citation>
    <scope>NUCLEOTIDE SEQUENCE</scope>
    <source>
        <strain evidence="9 11">I ESC-2004</strain>
    </source>
</reference>
<evidence type="ECO:0000256" key="5">
    <source>
        <dbReference type="ARBA" id="ARBA00022989"/>
    </source>
</evidence>
<dbReference type="Pfam" id="PF06963">
    <property type="entry name" value="FPN1"/>
    <property type="match status" value="1"/>
</dbReference>
<dbReference type="InterPro" id="IPR009716">
    <property type="entry name" value="Ferroportin-1"/>
</dbReference>
<keyword evidence="4 7" id="KW-0812">Transmembrane</keyword>
<feature type="transmembrane region" description="Helical" evidence="7">
    <location>
        <begin position="134"/>
        <end position="152"/>
    </location>
</feature>
<gene>
    <name evidence="9" type="ORF">CAPTEDRAFT_197742</name>
</gene>
<evidence type="ECO:0000313" key="11">
    <source>
        <dbReference type="Proteomes" id="UP000014760"/>
    </source>
</evidence>
<protein>
    <recommendedName>
        <fullName evidence="7">Solute carrier family 40 member</fullName>
    </recommendedName>
</protein>
<keyword evidence="11" id="KW-1185">Reference proteome</keyword>
<dbReference type="EMBL" id="AMQN01021648">
    <property type="status" value="NOT_ANNOTATED_CDS"/>
    <property type="molecule type" value="Genomic_DNA"/>
</dbReference>
<keyword evidence="8" id="KW-0732">Signal</keyword>
<dbReference type="GO" id="GO:0016020">
    <property type="term" value="C:membrane"/>
    <property type="evidence" value="ECO:0007669"/>
    <property type="project" value="UniProtKB-SubCell"/>
</dbReference>
<evidence type="ECO:0000256" key="6">
    <source>
        <dbReference type="ARBA" id="ARBA00023136"/>
    </source>
</evidence>
<accession>R7UQ16</accession>
<sequence length="246" mass="26820">MCSFFLLLVSLVPCLVSIWAPGSPFDPSFLSRHGEINDGMNYTLTDFADESVFSYELSEESYTIANNTAQQSYLSVGLLMGGIVIARTAFAKAQGLSEAIVGLLQSIGALFGVLGTIIFPVLRKRLGLTRTGMCSFFLLLVSLVPCLVSIWAPGSPFDPSFLSRRGEINDGINYTLTDFADESVFSYELSEESYTIANNTAQQSYLSVGLLMGGIVIARTESMNKHSIERHFIFSETGNSLNVIVE</sequence>
<evidence type="ECO:0000256" key="3">
    <source>
        <dbReference type="ARBA" id="ARBA00022448"/>
    </source>
</evidence>
<keyword evidence="7" id="KW-0406">Ion transport</keyword>
<dbReference type="STRING" id="283909.R7UQ16"/>
<name>R7UQ16_CAPTE</name>
<feature type="chain" id="PRO_5008788251" description="Solute carrier family 40 member" evidence="8">
    <location>
        <begin position="18"/>
        <end position="246"/>
    </location>
</feature>
<keyword evidence="3 7" id="KW-0813">Transport</keyword>
<dbReference type="SUPFAM" id="SSF103473">
    <property type="entry name" value="MFS general substrate transporter"/>
    <property type="match status" value="1"/>
</dbReference>
<feature type="transmembrane region" description="Helical" evidence="7">
    <location>
        <begin position="99"/>
        <end position="122"/>
    </location>
</feature>
<evidence type="ECO:0000256" key="8">
    <source>
        <dbReference type="SAM" id="SignalP"/>
    </source>
</evidence>